<dbReference type="AlphaFoldDB" id="A0A9Q0GR94"/>
<evidence type="ECO:0000313" key="2">
    <source>
        <dbReference type="Proteomes" id="UP001141806"/>
    </source>
</evidence>
<sequence length="102" mass="11126">MLVPSSLWSTAVSHLRHPISGISSPITGISSPIIGIPALPPGQWMCSPLFHPSIIFLPSIYSVHLLPCFLKCPSSSSFFFPLSIIFSTLFKINRKFASQLGQ</sequence>
<organism evidence="1 2">
    <name type="scientific">Protea cynaroides</name>
    <dbReference type="NCBI Taxonomy" id="273540"/>
    <lineage>
        <taxon>Eukaryota</taxon>
        <taxon>Viridiplantae</taxon>
        <taxon>Streptophyta</taxon>
        <taxon>Embryophyta</taxon>
        <taxon>Tracheophyta</taxon>
        <taxon>Spermatophyta</taxon>
        <taxon>Magnoliopsida</taxon>
        <taxon>Proteales</taxon>
        <taxon>Proteaceae</taxon>
        <taxon>Protea</taxon>
    </lineage>
</organism>
<keyword evidence="2" id="KW-1185">Reference proteome</keyword>
<proteinExistence type="predicted"/>
<evidence type="ECO:0000313" key="1">
    <source>
        <dbReference type="EMBL" id="KAJ4952080.1"/>
    </source>
</evidence>
<protein>
    <submittedName>
        <fullName evidence="1">Uncharacterized protein</fullName>
    </submittedName>
</protein>
<name>A0A9Q0GR94_9MAGN</name>
<dbReference type="Proteomes" id="UP001141806">
    <property type="component" value="Unassembled WGS sequence"/>
</dbReference>
<reference evidence="1" key="1">
    <citation type="journal article" date="2023" name="Plant J.">
        <title>The genome of the king protea, Protea cynaroides.</title>
        <authorList>
            <person name="Chang J."/>
            <person name="Duong T.A."/>
            <person name="Schoeman C."/>
            <person name="Ma X."/>
            <person name="Roodt D."/>
            <person name="Barker N."/>
            <person name="Li Z."/>
            <person name="Van de Peer Y."/>
            <person name="Mizrachi E."/>
        </authorList>
    </citation>
    <scope>NUCLEOTIDE SEQUENCE</scope>
    <source>
        <tissue evidence="1">Young leaves</tissue>
    </source>
</reference>
<dbReference type="EMBL" id="JAMYWD010000012">
    <property type="protein sequence ID" value="KAJ4952080.1"/>
    <property type="molecule type" value="Genomic_DNA"/>
</dbReference>
<comment type="caution">
    <text evidence="1">The sequence shown here is derived from an EMBL/GenBank/DDBJ whole genome shotgun (WGS) entry which is preliminary data.</text>
</comment>
<accession>A0A9Q0GR94</accession>
<gene>
    <name evidence="1" type="ORF">NE237_028912</name>
</gene>